<gene>
    <name evidence="7" type="ORF">CUD01_10020</name>
</gene>
<keyword evidence="4" id="KW-0862">Zinc</keyword>
<reference evidence="7 8" key="1">
    <citation type="submission" date="2019-06" db="EMBL/GenBank/DDBJ databases">
        <title>Whole genome shotgun sequence of Cellulomonas uda NBRC 3747.</title>
        <authorList>
            <person name="Hosoyama A."/>
            <person name="Uohara A."/>
            <person name="Ohji S."/>
            <person name="Ichikawa N."/>
        </authorList>
    </citation>
    <scope>NUCLEOTIDE SEQUENCE [LARGE SCALE GENOMIC DNA]</scope>
    <source>
        <strain evidence="7 8">NBRC 3747</strain>
    </source>
</reference>
<name>A0A4Y3KC40_CELUD</name>
<dbReference type="InterPro" id="IPR001279">
    <property type="entry name" value="Metallo-B-lactamas"/>
</dbReference>
<evidence type="ECO:0000313" key="8">
    <source>
        <dbReference type="Proteomes" id="UP000315842"/>
    </source>
</evidence>
<dbReference type="AlphaFoldDB" id="A0A4Y3KC40"/>
<dbReference type="SMART" id="SM00849">
    <property type="entry name" value="Lactamase_B"/>
    <property type="match status" value="1"/>
</dbReference>
<feature type="region of interest" description="Disordered" evidence="5">
    <location>
        <begin position="254"/>
        <end position="279"/>
    </location>
</feature>
<protein>
    <recommendedName>
        <fullName evidence="6">Metallo-beta-lactamase domain-containing protein</fullName>
    </recommendedName>
</protein>
<evidence type="ECO:0000256" key="3">
    <source>
        <dbReference type="ARBA" id="ARBA00022801"/>
    </source>
</evidence>
<dbReference type="CDD" id="cd06262">
    <property type="entry name" value="metallo-hydrolase-like_MBL-fold"/>
    <property type="match status" value="1"/>
</dbReference>
<evidence type="ECO:0000256" key="4">
    <source>
        <dbReference type="ARBA" id="ARBA00022833"/>
    </source>
</evidence>
<evidence type="ECO:0000313" key="7">
    <source>
        <dbReference type="EMBL" id="GEA80558.1"/>
    </source>
</evidence>
<dbReference type="InterPro" id="IPR051453">
    <property type="entry name" value="MBL_Glyoxalase_II"/>
</dbReference>
<dbReference type="Pfam" id="PF00753">
    <property type="entry name" value="Lactamase_B"/>
    <property type="match status" value="1"/>
</dbReference>
<comment type="cofactor">
    <cofactor evidence="1">
        <name>Zn(2+)</name>
        <dbReference type="ChEBI" id="CHEBI:29105"/>
    </cofactor>
</comment>
<evidence type="ECO:0000259" key="6">
    <source>
        <dbReference type="SMART" id="SM00849"/>
    </source>
</evidence>
<dbReference type="InterPro" id="IPR036866">
    <property type="entry name" value="RibonucZ/Hydroxyglut_hydro"/>
</dbReference>
<dbReference type="Proteomes" id="UP000315842">
    <property type="component" value="Unassembled WGS sequence"/>
</dbReference>
<feature type="region of interest" description="Disordered" evidence="5">
    <location>
        <begin position="160"/>
        <end position="181"/>
    </location>
</feature>
<dbReference type="EMBL" id="BJLP01000012">
    <property type="protein sequence ID" value="GEA80558.1"/>
    <property type="molecule type" value="Genomic_DNA"/>
</dbReference>
<evidence type="ECO:0000256" key="2">
    <source>
        <dbReference type="ARBA" id="ARBA00022723"/>
    </source>
</evidence>
<dbReference type="Gene3D" id="3.60.15.10">
    <property type="entry name" value="Ribonuclease Z/Hydroxyacylglutathione hydrolase-like"/>
    <property type="match status" value="1"/>
</dbReference>
<organism evidence="7 8">
    <name type="scientific">Cellulomonas uda</name>
    <dbReference type="NCBI Taxonomy" id="1714"/>
    <lineage>
        <taxon>Bacteria</taxon>
        <taxon>Bacillati</taxon>
        <taxon>Actinomycetota</taxon>
        <taxon>Actinomycetes</taxon>
        <taxon>Micrococcales</taxon>
        <taxon>Cellulomonadaceae</taxon>
        <taxon>Cellulomonas</taxon>
    </lineage>
</organism>
<keyword evidence="8" id="KW-1185">Reference proteome</keyword>
<keyword evidence="3" id="KW-0378">Hydrolase</keyword>
<dbReference type="PANTHER" id="PTHR46233">
    <property type="entry name" value="HYDROXYACYLGLUTATHIONE HYDROLASE GLOC"/>
    <property type="match status" value="1"/>
</dbReference>
<dbReference type="GO" id="GO:0016787">
    <property type="term" value="F:hydrolase activity"/>
    <property type="evidence" value="ECO:0007669"/>
    <property type="project" value="UniProtKB-KW"/>
</dbReference>
<sequence length="279" mass="28740">MCDPHAARWDGVRVTRAGPGGRGARRPAVRGASSLPLVELLTVLSPVFGARTSVLVADDGACVVVDAGALVADAVAALVEERGLAPQGVLVTHGHADHVWDAGPLARRLGVAVHVHARDAYRLADPFGTLGVLGGASHYPAGPLAQALAAVGADPAAFERPDDLRTFGTPRGAAPDDAGERDEDVRLELGSIAVVARHAPGHTEGSTLYLVDGLAFTGDVLFAGTVGRTDLPGGDQAVMTRTLRDVVARLDPATQVVPGHGPTSEMRRELATNPFLAAR</sequence>
<dbReference type="SUPFAM" id="SSF56281">
    <property type="entry name" value="Metallo-hydrolase/oxidoreductase"/>
    <property type="match status" value="1"/>
</dbReference>
<dbReference type="PANTHER" id="PTHR46233:SF3">
    <property type="entry name" value="HYDROXYACYLGLUTATHIONE HYDROLASE GLOC"/>
    <property type="match status" value="1"/>
</dbReference>
<comment type="caution">
    <text evidence="7">The sequence shown here is derived from an EMBL/GenBank/DDBJ whole genome shotgun (WGS) entry which is preliminary data.</text>
</comment>
<accession>A0A4Y3KC40</accession>
<keyword evidence="2" id="KW-0479">Metal-binding</keyword>
<feature type="domain" description="Metallo-beta-lactamase" evidence="6">
    <location>
        <begin position="50"/>
        <end position="260"/>
    </location>
</feature>
<dbReference type="GO" id="GO:0046872">
    <property type="term" value="F:metal ion binding"/>
    <property type="evidence" value="ECO:0007669"/>
    <property type="project" value="UniProtKB-KW"/>
</dbReference>
<evidence type="ECO:0000256" key="5">
    <source>
        <dbReference type="SAM" id="MobiDB-lite"/>
    </source>
</evidence>
<evidence type="ECO:0000256" key="1">
    <source>
        <dbReference type="ARBA" id="ARBA00001947"/>
    </source>
</evidence>
<proteinExistence type="predicted"/>